<dbReference type="GO" id="GO:0004803">
    <property type="term" value="F:transposase activity"/>
    <property type="evidence" value="ECO:0007669"/>
    <property type="project" value="InterPro"/>
</dbReference>
<feature type="domain" description="Transposase IS200-like" evidence="1">
    <location>
        <begin position="33"/>
        <end position="149"/>
    </location>
</feature>
<dbReference type="NCBIfam" id="NF047646">
    <property type="entry name" value="REP_Tyr_transpos"/>
    <property type="match status" value="1"/>
</dbReference>
<dbReference type="AlphaFoldDB" id="A0A1J5SI67"/>
<dbReference type="EMBL" id="MLJW01000033">
    <property type="protein sequence ID" value="OIR08114.1"/>
    <property type="molecule type" value="Genomic_DNA"/>
</dbReference>
<gene>
    <name evidence="2" type="ORF">GALL_96130</name>
</gene>
<protein>
    <submittedName>
        <fullName evidence="2">Transposase IS200 like protein</fullName>
    </submittedName>
</protein>
<comment type="caution">
    <text evidence="2">The sequence shown here is derived from an EMBL/GenBank/DDBJ whole genome shotgun (WGS) entry which is preliminary data.</text>
</comment>
<dbReference type="InterPro" id="IPR052715">
    <property type="entry name" value="RAYT_transposase"/>
</dbReference>
<proteinExistence type="predicted"/>
<dbReference type="InterPro" id="IPR036515">
    <property type="entry name" value="Transposase_17_sf"/>
</dbReference>
<reference evidence="2" key="1">
    <citation type="submission" date="2016-10" db="EMBL/GenBank/DDBJ databases">
        <title>Sequence of Gallionella enrichment culture.</title>
        <authorList>
            <person name="Poehlein A."/>
            <person name="Muehling M."/>
            <person name="Daniel R."/>
        </authorList>
    </citation>
    <scope>NUCLEOTIDE SEQUENCE</scope>
</reference>
<dbReference type="Pfam" id="PF01797">
    <property type="entry name" value="Y1_Tnp"/>
    <property type="match status" value="1"/>
</dbReference>
<evidence type="ECO:0000259" key="1">
    <source>
        <dbReference type="SMART" id="SM01321"/>
    </source>
</evidence>
<evidence type="ECO:0000313" key="2">
    <source>
        <dbReference type="EMBL" id="OIR08114.1"/>
    </source>
</evidence>
<dbReference type="PANTHER" id="PTHR36966">
    <property type="entry name" value="REP-ASSOCIATED TYROSINE TRANSPOSASE"/>
    <property type="match status" value="1"/>
</dbReference>
<dbReference type="InterPro" id="IPR002686">
    <property type="entry name" value="Transposase_17"/>
</dbReference>
<name>A0A1J5SI67_9ZZZZ</name>
<dbReference type="GO" id="GO:0006313">
    <property type="term" value="P:DNA transposition"/>
    <property type="evidence" value="ECO:0007669"/>
    <property type="project" value="InterPro"/>
</dbReference>
<dbReference type="SMART" id="SM01321">
    <property type="entry name" value="Y1_Tnp"/>
    <property type="match status" value="1"/>
</dbReference>
<dbReference type="SUPFAM" id="SSF143422">
    <property type="entry name" value="Transposase IS200-like"/>
    <property type="match status" value="1"/>
</dbReference>
<dbReference type="Gene3D" id="3.30.70.1290">
    <property type="entry name" value="Transposase IS200-like"/>
    <property type="match status" value="1"/>
</dbReference>
<sequence length="196" mass="22501">MPNSGLYATIKRFLFYVMNCSAPLHHAPHHLWEPGKAYIITAGTVAKTHFMYTPQAKDAVLRSIRDTCRQSSWDLEAWAVLSNHYHFVARTSESSADVAALVSRIHQSSAKELNRQEGILGRRVWYQYWDTCLTFRGSYLARLRYVHFNPQRHGVCNDATGYAWCSARWLMEGVDSGFRATILSMPIERINVPDDF</sequence>
<dbReference type="PANTHER" id="PTHR36966:SF1">
    <property type="entry name" value="REP-ASSOCIATED TYROSINE TRANSPOSASE"/>
    <property type="match status" value="1"/>
</dbReference>
<dbReference type="GO" id="GO:0043565">
    <property type="term" value="F:sequence-specific DNA binding"/>
    <property type="evidence" value="ECO:0007669"/>
    <property type="project" value="TreeGrafter"/>
</dbReference>
<organism evidence="2">
    <name type="scientific">mine drainage metagenome</name>
    <dbReference type="NCBI Taxonomy" id="410659"/>
    <lineage>
        <taxon>unclassified sequences</taxon>
        <taxon>metagenomes</taxon>
        <taxon>ecological metagenomes</taxon>
    </lineage>
</organism>
<accession>A0A1J5SI67</accession>